<dbReference type="Proteomes" id="UP000217265">
    <property type="component" value="Chromosome"/>
</dbReference>
<keyword evidence="2" id="KW-1185">Reference proteome</keyword>
<dbReference type="KEGG" id="vbh:CMV30_12075"/>
<evidence type="ECO:0000313" key="1">
    <source>
        <dbReference type="EMBL" id="ATC64636.1"/>
    </source>
</evidence>
<proteinExistence type="predicted"/>
<accession>A0A290QEE8</accession>
<reference evidence="1 2" key="1">
    <citation type="submission" date="2017-09" db="EMBL/GenBank/DDBJ databases">
        <title>Complete genome sequence of Verrucomicrobial strain HZ-65, isolated from freshwater.</title>
        <authorList>
            <person name="Choi A."/>
        </authorList>
    </citation>
    <scope>NUCLEOTIDE SEQUENCE [LARGE SCALE GENOMIC DNA]</scope>
    <source>
        <strain evidence="1 2">HZ-65</strain>
    </source>
</reference>
<evidence type="ECO:0000313" key="2">
    <source>
        <dbReference type="Proteomes" id="UP000217265"/>
    </source>
</evidence>
<dbReference type="AlphaFoldDB" id="A0A290QEE8"/>
<sequence length="148" mass="16556">MDDPEFAATRMNVETAVTHLKNCRERMDALYHKPVFDEWVLISLVEGKAAVLAYVGPRAESFAQKIHADSGPMYAAMQGKKYSVGDFEFVQEARGSRFDACIKAGESVYLLANNTFGSMAELRADARWREAQKPFVGLTEKFRADPVV</sequence>
<protein>
    <submittedName>
        <fullName evidence="1">Uncharacterized protein</fullName>
    </submittedName>
</protein>
<dbReference type="EMBL" id="CP023344">
    <property type="protein sequence ID" value="ATC64636.1"/>
    <property type="molecule type" value="Genomic_DNA"/>
</dbReference>
<gene>
    <name evidence="1" type="ORF">CMV30_12075</name>
</gene>
<organism evidence="1 2">
    <name type="scientific">Nibricoccus aquaticus</name>
    <dbReference type="NCBI Taxonomy" id="2576891"/>
    <lineage>
        <taxon>Bacteria</taxon>
        <taxon>Pseudomonadati</taxon>
        <taxon>Verrucomicrobiota</taxon>
        <taxon>Opitutia</taxon>
        <taxon>Opitutales</taxon>
        <taxon>Opitutaceae</taxon>
        <taxon>Nibricoccus</taxon>
    </lineage>
</organism>
<name>A0A290QEE8_9BACT</name>